<dbReference type="EMBL" id="WSES01000003">
    <property type="protein sequence ID" value="MVW60357.1"/>
    <property type="molecule type" value="Genomic_DNA"/>
</dbReference>
<dbReference type="InterPro" id="IPR037171">
    <property type="entry name" value="NagB/RpiA_transferase-like"/>
</dbReference>
<evidence type="ECO:0000313" key="6">
    <source>
        <dbReference type="Proteomes" id="UP000443353"/>
    </source>
</evidence>
<dbReference type="GO" id="GO:0003700">
    <property type="term" value="F:DNA-binding transcription factor activity"/>
    <property type="evidence" value="ECO:0007669"/>
    <property type="project" value="InterPro"/>
</dbReference>
<dbReference type="SMART" id="SM01134">
    <property type="entry name" value="DeoRC"/>
    <property type="match status" value="1"/>
</dbReference>
<evidence type="ECO:0000259" key="4">
    <source>
        <dbReference type="PROSITE" id="PS51000"/>
    </source>
</evidence>
<dbReference type="SUPFAM" id="SSF100950">
    <property type="entry name" value="NagB/RpiA/CoA transferase-like"/>
    <property type="match status" value="1"/>
</dbReference>
<evidence type="ECO:0000256" key="3">
    <source>
        <dbReference type="ARBA" id="ARBA00023163"/>
    </source>
</evidence>
<dbReference type="InterPro" id="IPR018356">
    <property type="entry name" value="Tscrpt_reg_HTH_DeoR_CS"/>
</dbReference>
<dbReference type="InterPro" id="IPR014036">
    <property type="entry name" value="DeoR-like_C"/>
</dbReference>
<evidence type="ECO:0000313" key="5">
    <source>
        <dbReference type="EMBL" id="MVW60357.1"/>
    </source>
</evidence>
<dbReference type="AlphaFoldDB" id="A0A7X3G0E2"/>
<keyword evidence="1" id="KW-0805">Transcription regulation</keyword>
<dbReference type="PROSITE" id="PS51000">
    <property type="entry name" value="HTH_DEOR_2"/>
    <property type="match status" value="1"/>
</dbReference>
<gene>
    <name evidence="5" type="ORF">GPY61_10480</name>
</gene>
<dbReference type="InterPro" id="IPR036388">
    <property type="entry name" value="WH-like_DNA-bd_sf"/>
</dbReference>
<dbReference type="InterPro" id="IPR036390">
    <property type="entry name" value="WH_DNA-bd_sf"/>
</dbReference>
<dbReference type="InterPro" id="IPR001034">
    <property type="entry name" value="DeoR_HTH"/>
</dbReference>
<sequence>MINKRRNRLLKLLDERKAATVHELVESLDASPSTIRRDISWLAARNLIHRTRGGAETTPRKKRLGGLANDTFADNLRANAARKYAIARHAAALCEDGETIIINGGTTTFMMADFLADRSLKIMTNSFLMADRLLATSQNEVLIPGGTVYRDENVILSPFDNDATGDQYASKMFMSVSGLSMLGLVETDPLLIRAERRLIGQAEKLVVLVDSSKFARRAGLILCNLKQVHTVITDSGVADLSVQWLEQAGVKVIVVEPETPPAQDCIALDGAQLGLHGTMCAMLA</sequence>
<dbReference type="Gene3D" id="1.10.10.10">
    <property type="entry name" value="Winged helix-like DNA-binding domain superfamily/Winged helix DNA-binding domain"/>
    <property type="match status" value="1"/>
</dbReference>
<name>A0A7X3G0E2_9BURK</name>
<comment type="caution">
    <text evidence="5">The sequence shown here is derived from an EMBL/GenBank/DDBJ whole genome shotgun (WGS) entry which is preliminary data.</text>
</comment>
<feature type="domain" description="HTH deoR-type" evidence="4">
    <location>
        <begin position="2"/>
        <end position="57"/>
    </location>
</feature>
<dbReference type="Pfam" id="PF00455">
    <property type="entry name" value="DeoRC"/>
    <property type="match status" value="1"/>
</dbReference>
<proteinExistence type="predicted"/>
<dbReference type="SUPFAM" id="SSF46785">
    <property type="entry name" value="Winged helix' DNA-binding domain"/>
    <property type="match status" value="1"/>
</dbReference>
<dbReference type="SMART" id="SM00420">
    <property type="entry name" value="HTH_DEOR"/>
    <property type="match status" value="1"/>
</dbReference>
<keyword evidence="2" id="KW-0238">DNA-binding</keyword>
<dbReference type="RefSeq" id="WP_056127552.1">
    <property type="nucleotide sequence ID" value="NZ_WSES01000003.1"/>
</dbReference>
<protein>
    <submittedName>
        <fullName evidence="5">DeoR family transcriptional regulator</fullName>
    </submittedName>
</protein>
<organism evidence="5 6">
    <name type="scientific">Massilia cellulosiltytica</name>
    <dbReference type="NCBI Taxonomy" id="2683234"/>
    <lineage>
        <taxon>Bacteria</taxon>
        <taxon>Pseudomonadati</taxon>
        <taxon>Pseudomonadota</taxon>
        <taxon>Betaproteobacteria</taxon>
        <taxon>Burkholderiales</taxon>
        <taxon>Oxalobacteraceae</taxon>
        <taxon>Telluria group</taxon>
        <taxon>Massilia</taxon>
    </lineage>
</organism>
<dbReference type="InterPro" id="IPR050313">
    <property type="entry name" value="Carb_Metab_HTH_regulators"/>
</dbReference>
<dbReference type="PANTHER" id="PTHR30363">
    <property type="entry name" value="HTH-TYPE TRANSCRIPTIONAL REGULATOR SRLR-RELATED"/>
    <property type="match status" value="1"/>
</dbReference>
<keyword evidence="6" id="KW-1185">Reference proteome</keyword>
<dbReference type="PROSITE" id="PS00894">
    <property type="entry name" value="HTH_DEOR_1"/>
    <property type="match status" value="1"/>
</dbReference>
<evidence type="ECO:0000256" key="2">
    <source>
        <dbReference type="ARBA" id="ARBA00023125"/>
    </source>
</evidence>
<accession>A0A7X3G0E2</accession>
<reference evidence="5 6" key="1">
    <citation type="submission" date="2019-12" db="EMBL/GenBank/DDBJ databases">
        <authorList>
            <person name="Li C."/>
            <person name="Zhao J."/>
        </authorList>
    </citation>
    <scope>NUCLEOTIDE SEQUENCE [LARGE SCALE GENOMIC DNA]</scope>
    <source>
        <strain evidence="5 6">NEAU-DD11</strain>
    </source>
</reference>
<dbReference type="GO" id="GO:0003677">
    <property type="term" value="F:DNA binding"/>
    <property type="evidence" value="ECO:0007669"/>
    <property type="project" value="UniProtKB-KW"/>
</dbReference>
<keyword evidence="3" id="KW-0804">Transcription</keyword>
<dbReference type="PRINTS" id="PR00037">
    <property type="entry name" value="HTHLACR"/>
</dbReference>
<dbReference type="PANTHER" id="PTHR30363:SF55">
    <property type="entry name" value="HTH-TYPE TRANSCRIPTIONAL REGULATOR ULAR"/>
    <property type="match status" value="1"/>
</dbReference>
<dbReference type="Pfam" id="PF08220">
    <property type="entry name" value="HTH_DeoR"/>
    <property type="match status" value="1"/>
</dbReference>
<dbReference type="Proteomes" id="UP000443353">
    <property type="component" value="Unassembled WGS sequence"/>
</dbReference>
<evidence type="ECO:0000256" key="1">
    <source>
        <dbReference type="ARBA" id="ARBA00023015"/>
    </source>
</evidence>